<evidence type="ECO:0000313" key="3">
    <source>
        <dbReference type="Proteomes" id="UP001217089"/>
    </source>
</evidence>
<feature type="transmembrane region" description="Helical" evidence="1">
    <location>
        <begin position="85"/>
        <end position="106"/>
    </location>
</feature>
<keyword evidence="1" id="KW-1133">Transmembrane helix</keyword>
<feature type="transmembrane region" description="Helical" evidence="1">
    <location>
        <begin position="31"/>
        <end position="49"/>
    </location>
</feature>
<sequence>MKYVCFYLPSVVNTLARLLAGALTNIPKLTPLLICNIGTFICAIILFLFSFCTTFWTLCAFAVSLAVFVGFFPPMQPLMVLDYLGLDRLTSAFGLITFAKGPAAIFGPPIAGNLYQLSQSYSVSNAFAGGLFLLSVIIQSIIPFCNKSKTSFRLTDKELYIDELDCINKIEVTDTASDIEG</sequence>
<dbReference type="Gene3D" id="1.20.1250.20">
    <property type="entry name" value="MFS general substrate transporter like domains"/>
    <property type="match status" value="1"/>
</dbReference>
<keyword evidence="1" id="KW-0812">Transmembrane</keyword>
<dbReference type="InterPro" id="IPR050327">
    <property type="entry name" value="Proton-linked_MCT"/>
</dbReference>
<dbReference type="PANTHER" id="PTHR11360:SF284">
    <property type="entry name" value="EG:103B4.3 PROTEIN-RELATED"/>
    <property type="match status" value="1"/>
</dbReference>
<evidence type="ECO:0000313" key="2">
    <source>
        <dbReference type="EMBL" id="KAJ8307978.1"/>
    </source>
</evidence>
<reference evidence="2 3" key="1">
    <citation type="submission" date="2022-12" db="EMBL/GenBank/DDBJ databases">
        <title>Chromosome-level genome of Tegillarca granosa.</title>
        <authorList>
            <person name="Kim J."/>
        </authorList>
    </citation>
    <scope>NUCLEOTIDE SEQUENCE [LARGE SCALE GENOMIC DNA]</scope>
    <source>
        <strain evidence="2">Teg-2019</strain>
        <tissue evidence="2">Adductor muscle</tissue>
    </source>
</reference>
<keyword evidence="3" id="KW-1185">Reference proteome</keyword>
<comment type="caution">
    <text evidence="2">The sequence shown here is derived from an EMBL/GenBank/DDBJ whole genome shotgun (WGS) entry which is preliminary data.</text>
</comment>
<dbReference type="Pfam" id="PF07690">
    <property type="entry name" value="MFS_1"/>
    <property type="match status" value="1"/>
</dbReference>
<feature type="transmembrane region" description="Helical" evidence="1">
    <location>
        <begin position="126"/>
        <end position="145"/>
    </location>
</feature>
<dbReference type="PANTHER" id="PTHR11360">
    <property type="entry name" value="MONOCARBOXYLATE TRANSPORTER"/>
    <property type="match status" value="1"/>
</dbReference>
<dbReference type="InterPro" id="IPR011701">
    <property type="entry name" value="MFS"/>
</dbReference>
<dbReference type="SUPFAM" id="SSF103473">
    <property type="entry name" value="MFS general substrate transporter"/>
    <property type="match status" value="1"/>
</dbReference>
<dbReference type="EMBL" id="JARBDR010000657">
    <property type="protein sequence ID" value="KAJ8307978.1"/>
    <property type="molecule type" value="Genomic_DNA"/>
</dbReference>
<evidence type="ECO:0000256" key="1">
    <source>
        <dbReference type="SAM" id="Phobius"/>
    </source>
</evidence>
<feature type="transmembrane region" description="Helical" evidence="1">
    <location>
        <begin position="55"/>
        <end position="73"/>
    </location>
</feature>
<dbReference type="Proteomes" id="UP001217089">
    <property type="component" value="Unassembled WGS sequence"/>
</dbReference>
<accession>A0ABQ9EXH8</accession>
<proteinExistence type="predicted"/>
<protein>
    <submittedName>
        <fullName evidence="2">Uncharacterized protein</fullName>
    </submittedName>
</protein>
<organism evidence="2 3">
    <name type="scientific">Tegillarca granosa</name>
    <name type="common">Malaysian cockle</name>
    <name type="synonym">Anadara granosa</name>
    <dbReference type="NCBI Taxonomy" id="220873"/>
    <lineage>
        <taxon>Eukaryota</taxon>
        <taxon>Metazoa</taxon>
        <taxon>Spiralia</taxon>
        <taxon>Lophotrochozoa</taxon>
        <taxon>Mollusca</taxon>
        <taxon>Bivalvia</taxon>
        <taxon>Autobranchia</taxon>
        <taxon>Pteriomorphia</taxon>
        <taxon>Arcoida</taxon>
        <taxon>Arcoidea</taxon>
        <taxon>Arcidae</taxon>
        <taxon>Tegillarca</taxon>
    </lineage>
</organism>
<gene>
    <name evidence="2" type="ORF">KUTeg_012852</name>
</gene>
<keyword evidence="1" id="KW-0472">Membrane</keyword>
<dbReference type="InterPro" id="IPR036259">
    <property type="entry name" value="MFS_trans_sf"/>
</dbReference>
<name>A0ABQ9EXH8_TEGGR</name>